<evidence type="ECO:0000313" key="4">
    <source>
        <dbReference type="Proteomes" id="UP000239322"/>
    </source>
</evidence>
<dbReference type="PANTHER" id="PTHR24321">
    <property type="entry name" value="DEHYDROGENASES, SHORT CHAIN"/>
    <property type="match status" value="1"/>
</dbReference>
<comment type="similarity">
    <text evidence="1">Belongs to the short-chain dehydrogenases/reductases (SDR) family.</text>
</comment>
<keyword evidence="4" id="KW-1185">Reference proteome</keyword>
<dbReference type="OrthoDB" id="517007at2"/>
<evidence type="ECO:0000256" key="2">
    <source>
        <dbReference type="ARBA" id="ARBA00023002"/>
    </source>
</evidence>
<feature type="non-terminal residue" evidence="3">
    <location>
        <position position="1"/>
    </location>
</feature>
<organism evidence="3 4">
    <name type="scientific">Streptomyces solincola</name>
    <dbReference type="NCBI Taxonomy" id="2100817"/>
    <lineage>
        <taxon>Bacteria</taxon>
        <taxon>Bacillati</taxon>
        <taxon>Actinomycetota</taxon>
        <taxon>Actinomycetes</taxon>
        <taxon>Kitasatosporales</taxon>
        <taxon>Streptomycetaceae</taxon>
        <taxon>Streptomyces</taxon>
    </lineage>
</organism>
<dbReference type="Proteomes" id="UP000239322">
    <property type="component" value="Unassembled WGS sequence"/>
</dbReference>
<dbReference type="CDD" id="cd05233">
    <property type="entry name" value="SDR_c"/>
    <property type="match status" value="1"/>
</dbReference>
<dbReference type="PRINTS" id="PR00081">
    <property type="entry name" value="GDHRDH"/>
</dbReference>
<keyword evidence="2" id="KW-0560">Oxidoreductase</keyword>
<dbReference type="AlphaFoldDB" id="A0A2S9PUZ7"/>
<sequence>IGAAPVRRLAAEGARVLVADVDEDAARETARGVDGAVAWRCDVAEDASVRAAVAHAVESFGGLDVLVSNALGPTADVPEVSGLTDELWQRALDVTLTGALRCARAALPHLAASGRGAIVHIGSVNADQSFGGHAYSAAKAALASLTRTLADEAAADGVRVDQINPGTVRTRAWAGREERLRELAEHVYPLGRVGEPEDVANAVAFLASADAAWITGATLRVDGGITAVNTSFNRTAG</sequence>
<dbReference type="EMBL" id="PVLV01000226">
    <property type="protein sequence ID" value="PRH78225.1"/>
    <property type="molecule type" value="Genomic_DNA"/>
</dbReference>
<dbReference type="InterPro" id="IPR036291">
    <property type="entry name" value="NAD(P)-bd_dom_sf"/>
</dbReference>
<dbReference type="Pfam" id="PF13561">
    <property type="entry name" value="adh_short_C2"/>
    <property type="match status" value="1"/>
</dbReference>
<accession>A0A2S9PUZ7</accession>
<dbReference type="PANTHER" id="PTHR24321:SF14">
    <property type="entry name" value="SHORT-CHAIN TYPE DEHYDROGENASE_REDUCTASE BLR2146-RELATED"/>
    <property type="match status" value="1"/>
</dbReference>
<evidence type="ECO:0000256" key="1">
    <source>
        <dbReference type="ARBA" id="ARBA00006484"/>
    </source>
</evidence>
<protein>
    <submittedName>
        <fullName evidence="3">Oxidoreductase</fullName>
    </submittedName>
</protein>
<dbReference type="PRINTS" id="PR00080">
    <property type="entry name" value="SDRFAMILY"/>
</dbReference>
<reference evidence="3 4" key="1">
    <citation type="submission" date="2018-03" db="EMBL/GenBank/DDBJ databases">
        <title>Novel Streptomyces sp. from soil.</title>
        <authorList>
            <person name="Tan G.Y.A."/>
            <person name="Lee Z.Y."/>
        </authorList>
    </citation>
    <scope>NUCLEOTIDE SEQUENCE [LARGE SCALE GENOMIC DNA]</scope>
    <source>
        <strain evidence="3 4">ST5x</strain>
    </source>
</reference>
<dbReference type="InterPro" id="IPR002347">
    <property type="entry name" value="SDR_fam"/>
</dbReference>
<dbReference type="SUPFAM" id="SSF51735">
    <property type="entry name" value="NAD(P)-binding Rossmann-fold domains"/>
    <property type="match status" value="1"/>
</dbReference>
<dbReference type="Gene3D" id="3.40.50.720">
    <property type="entry name" value="NAD(P)-binding Rossmann-like Domain"/>
    <property type="match status" value="1"/>
</dbReference>
<dbReference type="GO" id="GO:0016491">
    <property type="term" value="F:oxidoreductase activity"/>
    <property type="evidence" value="ECO:0007669"/>
    <property type="project" value="UniProtKB-KW"/>
</dbReference>
<proteinExistence type="inferred from homology"/>
<evidence type="ECO:0000313" key="3">
    <source>
        <dbReference type="EMBL" id="PRH78225.1"/>
    </source>
</evidence>
<name>A0A2S9PUZ7_9ACTN</name>
<gene>
    <name evidence="3" type="ORF">C6N75_16030</name>
</gene>
<dbReference type="FunFam" id="3.40.50.720:FF:000084">
    <property type="entry name" value="Short-chain dehydrogenase reductase"/>
    <property type="match status" value="1"/>
</dbReference>
<comment type="caution">
    <text evidence="3">The sequence shown here is derived from an EMBL/GenBank/DDBJ whole genome shotgun (WGS) entry which is preliminary data.</text>
</comment>